<dbReference type="InterPro" id="IPR045851">
    <property type="entry name" value="AMP-bd_C_sf"/>
</dbReference>
<dbReference type="PRINTS" id="PR01009">
    <property type="entry name" value="FLGMRINGFLIF"/>
</dbReference>
<comment type="similarity">
    <text evidence="3 9">Belongs to the FliF family.</text>
</comment>
<dbReference type="PIRSF" id="PIRSF004862">
    <property type="entry name" value="FliF"/>
    <property type="match status" value="1"/>
</dbReference>
<evidence type="ECO:0000256" key="7">
    <source>
        <dbReference type="ARBA" id="ARBA00023136"/>
    </source>
</evidence>
<keyword evidence="5 11" id="KW-0812">Transmembrane</keyword>
<dbReference type="PANTHER" id="PTHR30046">
    <property type="entry name" value="FLAGELLAR M-RING PROTEIN"/>
    <property type="match status" value="1"/>
</dbReference>
<dbReference type="Proteomes" id="UP001597229">
    <property type="component" value="Unassembled WGS sequence"/>
</dbReference>
<proteinExistence type="inferred from homology"/>
<evidence type="ECO:0000256" key="6">
    <source>
        <dbReference type="ARBA" id="ARBA00022989"/>
    </source>
</evidence>
<dbReference type="NCBIfam" id="TIGR00206">
    <property type="entry name" value="fliF"/>
    <property type="match status" value="1"/>
</dbReference>
<evidence type="ECO:0000256" key="8">
    <source>
        <dbReference type="ARBA" id="ARBA00023143"/>
    </source>
</evidence>
<keyword evidence="14" id="KW-0969">Cilium</keyword>
<sequence length="530" mass="55607">MQQRLNSYLTRARESFGAFTTGQKSVAIIGSAALLIAVFLVFRWVSAPSYSPLYSNLSGTDASAVVDELDAQGIPYEISGGGSTIMVPRGDVYSTRIALSGKGLPASSDGGYSLLDKQSLSTSTSQEQTNFKRAMEGELSKTIEAIDGVDTAVVHLAIPEKQVFTDEQNPPTASVLVKTAPGSTLDEEQVQAVVHLVASSIDGLDPKKVTVTDATGKLLTSDGTDSGSGAASARSKQVKEFQDSMQSQIQAVLDRVVGPNNATTTVTADLDFDKSVTNSRQYGVTVGAPPLSESLTNEKYSGPAGGQNGAAGGVVGPDGQMDPTATGNGGPSKYTNKTETKDNAVNETQEHRETAPGAVNSLHIGVVLDATAAAAVQPQVIKDLISNAVGIKATRGDTIDVTSLPFDRSSEKATAAELKQAEAADAAHRRNAMLRNIGIGGGIILMILLAWLQARRRAAARDEARAYVVEQLRADAASRAAAIETPALAALESSERDEEESLRDELIALVDRQPDDVAALLRGWLVEPRS</sequence>
<protein>
    <recommendedName>
        <fullName evidence="9">Flagellar M-ring protein</fullName>
    </recommendedName>
</protein>
<comment type="subcellular location">
    <subcellularLocation>
        <location evidence="1 9">Bacterial flagellum basal body</location>
    </subcellularLocation>
    <subcellularLocation>
        <location evidence="2">Cell membrane</location>
        <topology evidence="2">Multi-pass membrane protein</topology>
    </subcellularLocation>
</comment>
<dbReference type="InterPro" id="IPR043427">
    <property type="entry name" value="YscJ/FliF"/>
</dbReference>
<reference evidence="15" key="1">
    <citation type="journal article" date="2019" name="Int. J. Syst. Evol. Microbiol.">
        <title>The Global Catalogue of Microorganisms (GCM) 10K type strain sequencing project: providing services to taxonomists for standard genome sequencing and annotation.</title>
        <authorList>
            <consortium name="The Broad Institute Genomics Platform"/>
            <consortium name="The Broad Institute Genome Sequencing Center for Infectious Disease"/>
            <person name="Wu L."/>
            <person name="Ma J."/>
        </authorList>
    </citation>
    <scope>NUCLEOTIDE SEQUENCE [LARGE SCALE GENOMIC DNA]</scope>
    <source>
        <strain evidence="15">CCUG 52478</strain>
    </source>
</reference>
<evidence type="ECO:0000256" key="3">
    <source>
        <dbReference type="ARBA" id="ARBA00007971"/>
    </source>
</evidence>
<feature type="transmembrane region" description="Helical" evidence="11">
    <location>
        <begin position="433"/>
        <end position="452"/>
    </location>
</feature>
<evidence type="ECO:0000256" key="11">
    <source>
        <dbReference type="SAM" id="Phobius"/>
    </source>
</evidence>
<keyword evidence="7 11" id="KW-0472">Membrane</keyword>
<dbReference type="Gene3D" id="3.30.300.30">
    <property type="match status" value="1"/>
</dbReference>
<evidence type="ECO:0000256" key="4">
    <source>
        <dbReference type="ARBA" id="ARBA00022475"/>
    </source>
</evidence>
<dbReference type="InterPro" id="IPR006182">
    <property type="entry name" value="FliF_N_dom"/>
</dbReference>
<dbReference type="PANTHER" id="PTHR30046:SF0">
    <property type="entry name" value="FLAGELLAR M-RING PROTEIN"/>
    <property type="match status" value="1"/>
</dbReference>
<comment type="function">
    <text evidence="9">The M ring may be actively involved in energy transduction.</text>
</comment>
<organism evidence="14 15">
    <name type="scientific">Nocardioides ginsengisoli</name>
    <dbReference type="NCBI Taxonomy" id="363868"/>
    <lineage>
        <taxon>Bacteria</taxon>
        <taxon>Bacillati</taxon>
        <taxon>Actinomycetota</taxon>
        <taxon>Actinomycetes</taxon>
        <taxon>Propionibacteriales</taxon>
        <taxon>Nocardioidaceae</taxon>
        <taxon>Nocardioides</taxon>
    </lineage>
</organism>
<evidence type="ECO:0000259" key="13">
    <source>
        <dbReference type="Pfam" id="PF08345"/>
    </source>
</evidence>
<keyword evidence="14" id="KW-0966">Cell projection</keyword>
<feature type="domain" description="Flagellar M-ring N-terminal" evidence="12">
    <location>
        <begin position="46"/>
        <end position="220"/>
    </location>
</feature>
<dbReference type="Pfam" id="PF08345">
    <property type="entry name" value="YscJ_FliF_C"/>
    <property type="match status" value="1"/>
</dbReference>
<evidence type="ECO:0000313" key="14">
    <source>
        <dbReference type="EMBL" id="MFD1251143.1"/>
    </source>
</evidence>
<comment type="caution">
    <text evidence="14">The sequence shown here is derived from an EMBL/GenBank/DDBJ whole genome shotgun (WGS) entry which is preliminary data.</text>
</comment>
<evidence type="ECO:0000313" key="15">
    <source>
        <dbReference type="Proteomes" id="UP001597229"/>
    </source>
</evidence>
<evidence type="ECO:0000256" key="1">
    <source>
        <dbReference type="ARBA" id="ARBA00004117"/>
    </source>
</evidence>
<dbReference type="EMBL" id="JBHTLX010000033">
    <property type="protein sequence ID" value="MFD1251143.1"/>
    <property type="molecule type" value="Genomic_DNA"/>
</dbReference>
<dbReference type="InterPro" id="IPR013556">
    <property type="entry name" value="Flag_M-ring_C"/>
</dbReference>
<accession>A0ABW3WA29</accession>
<keyword evidence="4" id="KW-1003">Cell membrane</keyword>
<dbReference type="RefSeq" id="WP_367918122.1">
    <property type="nucleotide sequence ID" value="NZ_BAABAC010000007.1"/>
</dbReference>
<feature type="compositionally biased region" description="Gly residues" evidence="10">
    <location>
        <begin position="303"/>
        <end position="316"/>
    </location>
</feature>
<evidence type="ECO:0000259" key="12">
    <source>
        <dbReference type="Pfam" id="PF01514"/>
    </source>
</evidence>
<evidence type="ECO:0000256" key="10">
    <source>
        <dbReference type="SAM" id="MobiDB-lite"/>
    </source>
</evidence>
<dbReference type="Pfam" id="PF01514">
    <property type="entry name" value="YscJ_FliF"/>
    <property type="match status" value="1"/>
</dbReference>
<evidence type="ECO:0000256" key="2">
    <source>
        <dbReference type="ARBA" id="ARBA00004651"/>
    </source>
</evidence>
<feature type="domain" description="Flagellar M-ring C-terminal" evidence="13">
    <location>
        <begin position="253"/>
        <end position="406"/>
    </location>
</feature>
<keyword evidence="6 11" id="KW-1133">Transmembrane helix</keyword>
<name>A0ABW3WA29_9ACTN</name>
<evidence type="ECO:0000256" key="5">
    <source>
        <dbReference type="ARBA" id="ARBA00022692"/>
    </source>
</evidence>
<feature type="region of interest" description="Disordered" evidence="10">
    <location>
        <begin position="284"/>
        <end position="338"/>
    </location>
</feature>
<keyword evidence="14" id="KW-0282">Flagellum</keyword>
<gene>
    <name evidence="14" type="primary">fliF</name>
    <name evidence="14" type="ORF">ACFQ3F_25355</name>
</gene>
<keyword evidence="8 9" id="KW-0975">Bacterial flagellum</keyword>
<feature type="transmembrane region" description="Helical" evidence="11">
    <location>
        <begin position="26"/>
        <end position="45"/>
    </location>
</feature>
<evidence type="ECO:0000256" key="9">
    <source>
        <dbReference type="PIRNR" id="PIRNR004862"/>
    </source>
</evidence>
<dbReference type="InterPro" id="IPR000067">
    <property type="entry name" value="FlgMring_FliF"/>
</dbReference>
<keyword evidence="15" id="KW-1185">Reference proteome</keyword>